<organism evidence="2 3">
    <name type="scientific">Meloidogyne floridensis</name>
    <dbReference type="NCBI Taxonomy" id="298350"/>
    <lineage>
        <taxon>Eukaryota</taxon>
        <taxon>Metazoa</taxon>
        <taxon>Ecdysozoa</taxon>
        <taxon>Nematoda</taxon>
        <taxon>Chromadorea</taxon>
        <taxon>Rhabditida</taxon>
        <taxon>Tylenchina</taxon>
        <taxon>Tylenchomorpha</taxon>
        <taxon>Tylenchoidea</taxon>
        <taxon>Meloidogynidae</taxon>
        <taxon>Meloidogyninae</taxon>
        <taxon>Meloidogyne</taxon>
    </lineage>
</organism>
<dbReference type="Gene3D" id="3.90.190.10">
    <property type="entry name" value="Protein tyrosine phosphatase superfamily"/>
    <property type="match status" value="1"/>
</dbReference>
<evidence type="ECO:0000313" key="3">
    <source>
        <dbReference type="WBParaSite" id="scf7180000422081.g8237"/>
    </source>
</evidence>
<dbReference type="Proteomes" id="UP000887560">
    <property type="component" value="Unplaced"/>
</dbReference>
<accession>A0A915NVS2</accession>
<dbReference type="SUPFAM" id="SSF52799">
    <property type="entry name" value="(Phosphotyrosine protein) phosphatases II"/>
    <property type="match status" value="1"/>
</dbReference>
<dbReference type="Pfam" id="PF00102">
    <property type="entry name" value="Y_phosphatase"/>
    <property type="match status" value="1"/>
</dbReference>
<evidence type="ECO:0000259" key="1">
    <source>
        <dbReference type="Pfam" id="PF00102"/>
    </source>
</evidence>
<dbReference type="GO" id="GO:0004725">
    <property type="term" value="F:protein tyrosine phosphatase activity"/>
    <property type="evidence" value="ECO:0007669"/>
    <property type="project" value="InterPro"/>
</dbReference>
<dbReference type="InterPro" id="IPR000242">
    <property type="entry name" value="PTP_cat"/>
</dbReference>
<proteinExistence type="predicted"/>
<dbReference type="InterPro" id="IPR029021">
    <property type="entry name" value="Prot-tyrosine_phosphatase-like"/>
</dbReference>
<name>A0A915NVS2_9BILA</name>
<protein>
    <submittedName>
        <fullName evidence="3">Tyrosine-protein phosphatase domain-containing protein</fullName>
    </submittedName>
</protein>
<reference evidence="3" key="1">
    <citation type="submission" date="2022-11" db="UniProtKB">
        <authorList>
            <consortium name="WormBaseParasite"/>
        </authorList>
    </citation>
    <scope>IDENTIFICATION</scope>
</reference>
<dbReference type="AlphaFoldDB" id="A0A915NVS2"/>
<evidence type="ECO:0000313" key="2">
    <source>
        <dbReference type="Proteomes" id="UP000887560"/>
    </source>
</evidence>
<keyword evidence="2" id="KW-1185">Reference proteome</keyword>
<sequence>LLTQSSIAIGIHSRITCAWWPVSNDLRPGTSGQDDQRLLANDHSTAMQEHRGRPPEATCRMGNRPILVARLGKTTATPTNPKLKRTSLSVTMPGRKPMAVTHYQFDGWPDHNVPLDPGSFSKLRRAVFRRARNENCTVLIHCFSINLISMKFS</sequence>
<feature type="domain" description="Tyrosine-protein phosphatase" evidence="1">
    <location>
        <begin position="79"/>
        <end position="143"/>
    </location>
</feature>
<dbReference type="WBParaSite" id="scf7180000422081.g8237">
    <property type="protein sequence ID" value="scf7180000422081.g8237"/>
    <property type="gene ID" value="scf7180000422081.g8237"/>
</dbReference>